<dbReference type="InterPro" id="IPR000438">
    <property type="entry name" value="Acetyl_CoA_COase_Trfase_b_su"/>
</dbReference>
<keyword evidence="13" id="KW-0479">Metal-binding</keyword>
<proteinExistence type="inferred from homology"/>
<dbReference type="GO" id="GO:0006633">
    <property type="term" value="P:fatty acid biosynthetic process"/>
    <property type="evidence" value="ECO:0007669"/>
    <property type="project" value="UniProtKB-KW"/>
</dbReference>
<evidence type="ECO:0000256" key="17">
    <source>
        <dbReference type="ARBA" id="ARBA00023160"/>
    </source>
</evidence>
<evidence type="ECO:0000256" key="14">
    <source>
        <dbReference type="ARBA" id="ARBA00022832"/>
    </source>
</evidence>
<keyword evidence="23" id="KW-1185">Reference proteome</keyword>
<keyword evidence="12" id="KW-0547">Nucleotide-binding</keyword>
<evidence type="ECO:0000256" key="13">
    <source>
        <dbReference type="ARBA" id="ARBA00022771"/>
    </source>
</evidence>
<evidence type="ECO:0000256" key="9">
    <source>
        <dbReference type="ARBA" id="ARBA00022490"/>
    </source>
</evidence>
<evidence type="ECO:0000259" key="21">
    <source>
        <dbReference type="PROSITE" id="PS50989"/>
    </source>
</evidence>
<evidence type="ECO:0000256" key="4">
    <source>
        <dbReference type="ARBA" id="ARBA00006276"/>
    </source>
</evidence>
<keyword evidence="14" id="KW-0276">Fatty acid metabolism</keyword>
<evidence type="ECO:0000256" key="18">
    <source>
        <dbReference type="ARBA" id="ARBA00025280"/>
    </source>
</evidence>
<evidence type="ECO:0000313" key="22">
    <source>
        <dbReference type="EMBL" id="MBB4677872.1"/>
    </source>
</evidence>
<comment type="cofactor">
    <cofactor evidence="1">
        <name>Zn(2+)</name>
        <dbReference type="ChEBI" id="CHEBI:29105"/>
    </cofactor>
</comment>
<dbReference type="InterPro" id="IPR011762">
    <property type="entry name" value="COA_CT_N"/>
</dbReference>
<evidence type="ECO:0000313" key="23">
    <source>
        <dbReference type="Proteomes" id="UP000533598"/>
    </source>
</evidence>
<dbReference type="GO" id="GO:2001295">
    <property type="term" value="P:malonyl-CoA biosynthetic process"/>
    <property type="evidence" value="ECO:0007669"/>
    <property type="project" value="UniProtKB-UniPathway"/>
</dbReference>
<keyword evidence="16" id="KW-0443">Lipid metabolism</keyword>
<dbReference type="UniPathway" id="UPA00655">
    <property type="reaction ID" value="UER00711"/>
</dbReference>
<dbReference type="EC" id="2.1.3.15" evidence="7"/>
<evidence type="ECO:0000256" key="11">
    <source>
        <dbReference type="ARBA" id="ARBA00022679"/>
    </source>
</evidence>
<evidence type="ECO:0000256" key="7">
    <source>
        <dbReference type="ARBA" id="ARBA00011883"/>
    </source>
</evidence>
<comment type="subunit">
    <text evidence="6">Acetyl-CoA carboxylase is a heterotetramer composed of biotin carboxyl carrier protein (AccB), biotin carboxylase (AccC) and two subunits of ACCase subunit beta/alpha.</text>
</comment>
<keyword evidence="17" id="KW-0275">Fatty acid biosynthesis</keyword>
<dbReference type="GO" id="GO:0008270">
    <property type="term" value="F:zinc ion binding"/>
    <property type="evidence" value="ECO:0007669"/>
    <property type="project" value="UniProtKB-KW"/>
</dbReference>
<comment type="subcellular location">
    <subcellularLocation>
        <location evidence="2">Cytoplasm</location>
    </subcellularLocation>
</comment>
<dbReference type="GO" id="GO:0003989">
    <property type="term" value="F:acetyl-CoA carboxylase activity"/>
    <property type="evidence" value="ECO:0007669"/>
    <property type="project" value="InterPro"/>
</dbReference>
<evidence type="ECO:0000256" key="5">
    <source>
        <dbReference type="ARBA" id="ARBA00010284"/>
    </source>
</evidence>
<evidence type="ECO:0000256" key="15">
    <source>
        <dbReference type="ARBA" id="ARBA00022840"/>
    </source>
</evidence>
<dbReference type="GO" id="GO:0009317">
    <property type="term" value="C:acetyl-CoA carboxylase complex"/>
    <property type="evidence" value="ECO:0007669"/>
    <property type="project" value="InterPro"/>
</dbReference>
<keyword evidence="13" id="KW-0863">Zinc-finger</keyword>
<dbReference type="Proteomes" id="UP000533598">
    <property type="component" value="Unassembled WGS sequence"/>
</dbReference>
<sequence length="452" mass="47433">MTDGGARTAIAAVTSEFAEFSFADTGPEADYGDGPLTWSGYTEQRARARTRSGESESVVCGQGQIGNQPVVLVAFDFRYIGGSLGQRAGTRICRAFEIARRLRWPVVSLISTGGSRMQEGMRSLLQLQRIARQLQLTRWEGLAHIAVLREPTTGGVWASLGAGADIVLAVRDATVAFGGHRVQPPGGADGPEFRSEGKFAAGAVDAVVDQATLPHTLRHVVELLAPTGAAPVQPATVPRALGRQDWPADGWSAVQRARAVERPRADAYLDDYFDHVFEISGDRAGGADPGMRCGFGRRDGATVAYVAQTGTANTPAGFRTAARLIRLADQLRLPVLTLVDTPGAANDAAAEHAGVGSALAELFGAVAAVDVPITTLVIGEGGSGGALALASADRLWITPDAYFSVIAPELGAAILKRGPAEVEHTANQLRLRPQDLLELGIVHGIAGEEPID</sequence>
<dbReference type="InterPro" id="IPR001095">
    <property type="entry name" value="Acetyl_CoA_COase_a_su"/>
</dbReference>
<feature type="domain" description="CoA carboxyltransferase N-terminal" evidence="20">
    <location>
        <begin position="1"/>
        <end position="182"/>
    </location>
</feature>
<dbReference type="PRINTS" id="PR01070">
    <property type="entry name" value="ACCCTRFRASEB"/>
</dbReference>
<comment type="caution">
    <text evidence="22">The sequence shown here is derived from an EMBL/GenBank/DDBJ whole genome shotgun (WGS) entry which is preliminary data.</text>
</comment>
<dbReference type="PROSITE" id="PS50980">
    <property type="entry name" value="COA_CT_NTER"/>
    <property type="match status" value="1"/>
</dbReference>
<comment type="catalytic activity">
    <reaction evidence="19">
        <text>N(6)-carboxybiotinyl-L-lysyl-[protein] + acetyl-CoA = N(6)-biotinyl-L-lysyl-[protein] + malonyl-CoA</text>
        <dbReference type="Rhea" id="RHEA:54728"/>
        <dbReference type="Rhea" id="RHEA-COMP:10505"/>
        <dbReference type="Rhea" id="RHEA-COMP:10506"/>
        <dbReference type="ChEBI" id="CHEBI:57288"/>
        <dbReference type="ChEBI" id="CHEBI:57384"/>
        <dbReference type="ChEBI" id="CHEBI:83144"/>
        <dbReference type="ChEBI" id="CHEBI:83145"/>
        <dbReference type="EC" id="2.1.3.15"/>
    </reaction>
</comment>
<dbReference type="InterPro" id="IPR034733">
    <property type="entry name" value="AcCoA_carboxyl_beta"/>
</dbReference>
<comment type="similarity">
    <text evidence="5">In the N-terminal section; belongs to the AccD/PCCB family.</text>
</comment>
<evidence type="ECO:0000256" key="3">
    <source>
        <dbReference type="ARBA" id="ARBA00004956"/>
    </source>
</evidence>
<dbReference type="SUPFAM" id="SSF52096">
    <property type="entry name" value="ClpP/crotonase"/>
    <property type="match status" value="2"/>
</dbReference>
<comment type="function">
    <text evidence="18">Component of the acetyl coenzyme A carboxylase (ACC) complex. Biotin carboxylase (BC) catalyzes the carboxylation of biotin on its carrier protein (BCCP) and then the CO(2) group is transferred by the transcarboxylase to acetyl-CoA to form malonyl-CoA.</text>
</comment>
<comment type="pathway">
    <text evidence="3">Lipid metabolism; malonyl-CoA biosynthesis; malonyl-CoA from acetyl-CoA: step 1/1.</text>
</comment>
<keyword evidence="15" id="KW-0067">ATP-binding</keyword>
<evidence type="ECO:0000256" key="6">
    <source>
        <dbReference type="ARBA" id="ARBA00011664"/>
    </source>
</evidence>
<evidence type="ECO:0000256" key="8">
    <source>
        <dbReference type="ARBA" id="ARBA00018312"/>
    </source>
</evidence>
<evidence type="ECO:0000256" key="1">
    <source>
        <dbReference type="ARBA" id="ARBA00001947"/>
    </source>
</evidence>
<dbReference type="Gene3D" id="3.90.226.10">
    <property type="entry name" value="2-enoyl-CoA Hydratase, Chain A, domain 1"/>
    <property type="match status" value="2"/>
</dbReference>
<keyword evidence="9" id="KW-0963">Cytoplasm</keyword>
<evidence type="ECO:0000256" key="10">
    <source>
        <dbReference type="ARBA" id="ARBA00022516"/>
    </source>
</evidence>
<dbReference type="EMBL" id="JACHMH010000001">
    <property type="protein sequence ID" value="MBB4677872.1"/>
    <property type="molecule type" value="Genomic_DNA"/>
</dbReference>
<evidence type="ECO:0000256" key="19">
    <source>
        <dbReference type="ARBA" id="ARBA00049152"/>
    </source>
</evidence>
<dbReference type="InterPro" id="IPR029045">
    <property type="entry name" value="ClpP/crotonase-like_dom_sf"/>
</dbReference>
<dbReference type="PANTHER" id="PTHR42853:SF3">
    <property type="entry name" value="ACETYL-COENZYME A CARBOXYLASE CARBOXYL TRANSFERASE SUBUNIT ALPHA, CHLOROPLASTIC"/>
    <property type="match status" value="1"/>
</dbReference>
<protein>
    <recommendedName>
        <fullName evidence="8">Acetyl-coenzyme A carboxylase carboxyl transferase subunits beta/alpha</fullName>
        <ecNumber evidence="7">2.1.3.15</ecNumber>
    </recommendedName>
</protein>
<name>A0A7W7FU42_9PSEU</name>
<organism evidence="22 23">
    <name type="scientific">Crossiella cryophila</name>
    <dbReference type="NCBI Taxonomy" id="43355"/>
    <lineage>
        <taxon>Bacteria</taxon>
        <taxon>Bacillati</taxon>
        <taxon>Actinomycetota</taxon>
        <taxon>Actinomycetes</taxon>
        <taxon>Pseudonocardiales</taxon>
        <taxon>Pseudonocardiaceae</taxon>
        <taxon>Crossiella</taxon>
    </lineage>
</organism>
<dbReference type="Pfam" id="PF01039">
    <property type="entry name" value="Carboxyl_trans"/>
    <property type="match status" value="1"/>
</dbReference>
<evidence type="ECO:0000256" key="16">
    <source>
        <dbReference type="ARBA" id="ARBA00023098"/>
    </source>
</evidence>
<keyword evidence="10" id="KW-0444">Lipid biosynthesis</keyword>
<dbReference type="Pfam" id="PF03255">
    <property type="entry name" value="ACCA"/>
    <property type="match status" value="1"/>
</dbReference>
<dbReference type="GO" id="GO:0016743">
    <property type="term" value="F:carboxyl- or carbamoyltransferase activity"/>
    <property type="evidence" value="ECO:0007669"/>
    <property type="project" value="InterPro"/>
</dbReference>
<gene>
    <name evidence="22" type="ORF">HNR67_003990</name>
</gene>
<evidence type="ECO:0000256" key="2">
    <source>
        <dbReference type="ARBA" id="ARBA00004496"/>
    </source>
</evidence>
<feature type="domain" description="CoA carboxyltransferase C-terminal" evidence="21">
    <location>
        <begin position="234"/>
        <end position="452"/>
    </location>
</feature>
<accession>A0A7W7FU42</accession>
<evidence type="ECO:0000259" key="20">
    <source>
        <dbReference type="PROSITE" id="PS50980"/>
    </source>
</evidence>
<evidence type="ECO:0000256" key="12">
    <source>
        <dbReference type="ARBA" id="ARBA00022741"/>
    </source>
</evidence>
<comment type="similarity">
    <text evidence="4">In the C-terminal section; belongs to the AccA family.</text>
</comment>
<keyword evidence="11 22" id="KW-0808">Transferase</keyword>
<dbReference type="AlphaFoldDB" id="A0A7W7FU42"/>
<keyword evidence="13" id="KW-0862">Zinc</keyword>
<dbReference type="PANTHER" id="PTHR42853">
    <property type="entry name" value="ACETYL-COENZYME A CARBOXYLASE CARBOXYL TRANSFERASE SUBUNIT ALPHA"/>
    <property type="match status" value="1"/>
</dbReference>
<dbReference type="PROSITE" id="PS50989">
    <property type="entry name" value="COA_CT_CTER"/>
    <property type="match status" value="1"/>
</dbReference>
<reference evidence="22 23" key="1">
    <citation type="submission" date="2020-08" db="EMBL/GenBank/DDBJ databases">
        <title>Sequencing the genomes of 1000 actinobacteria strains.</title>
        <authorList>
            <person name="Klenk H.-P."/>
        </authorList>
    </citation>
    <scope>NUCLEOTIDE SEQUENCE [LARGE SCALE GENOMIC DNA]</scope>
    <source>
        <strain evidence="22 23">DSM 44230</strain>
    </source>
</reference>
<keyword evidence="22" id="KW-0436">Ligase</keyword>
<dbReference type="RefSeq" id="WP_185003767.1">
    <property type="nucleotide sequence ID" value="NZ_BAAAUI010000044.1"/>
</dbReference>
<dbReference type="GO" id="GO:0005524">
    <property type="term" value="F:ATP binding"/>
    <property type="evidence" value="ECO:0007669"/>
    <property type="project" value="UniProtKB-KW"/>
</dbReference>
<dbReference type="InterPro" id="IPR011763">
    <property type="entry name" value="COA_CT_C"/>
</dbReference>